<dbReference type="PANTHER" id="PTHR44943">
    <property type="entry name" value="CELLULOSE SYNTHASE OPERON PROTEIN C"/>
    <property type="match status" value="1"/>
</dbReference>
<evidence type="ECO:0000256" key="1">
    <source>
        <dbReference type="ARBA" id="ARBA00022737"/>
    </source>
</evidence>
<gene>
    <name evidence="3" type="ORF">PSON_ATCC_30995.1.T1470038</name>
</gene>
<evidence type="ECO:0008006" key="5">
    <source>
        <dbReference type="Google" id="ProtNLM"/>
    </source>
</evidence>
<accession>A0A8S1R8W5</accession>
<dbReference type="Pfam" id="PF13432">
    <property type="entry name" value="TPR_16"/>
    <property type="match status" value="1"/>
</dbReference>
<reference evidence="3" key="1">
    <citation type="submission" date="2021-01" db="EMBL/GenBank/DDBJ databases">
        <authorList>
            <consortium name="Genoscope - CEA"/>
            <person name="William W."/>
        </authorList>
    </citation>
    <scope>NUCLEOTIDE SEQUENCE</scope>
</reference>
<keyword evidence="4" id="KW-1185">Reference proteome</keyword>
<evidence type="ECO:0000313" key="4">
    <source>
        <dbReference type="Proteomes" id="UP000692954"/>
    </source>
</evidence>
<organism evidence="3 4">
    <name type="scientific">Paramecium sonneborni</name>
    <dbReference type="NCBI Taxonomy" id="65129"/>
    <lineage>
        <taxon>Eukaryota</taxon>
        <taxon>Sar</taxon>
        <taxon>Alveolata</taxon>
        <taxon>Ciliophora</taxon>
        <taxon>Intramacronucleata</taxon>
        <taxon>Oligohymenophorea</taxon>
        <taxon>Peniculida</taxon>
        <taxon>Parameciidae</taxon>
        <taxon>Paramecium</taxon>
    </lineage>
</organism>
<keyword evidence="2" id="KW-0802">TPR repeat</keyword>
<name>A0A8S1R8W5_9CILI</name>
<evidence type="ECO:0000256" key="2">
    <source>
        <dbReference type="ARBA" id="ARBA00022803"/>
    </source>
</evidence>
<dbReference type="EMBL" id="CAJJDN010000147">
    <property type="protein sequence ID" value="CAD8123763.1"/>
    <property type="molecule type" value="Genomic_DNA"/>
</dbReference>
<keyword evidence="1" id="KW-0677">Repeat</keyword>
<dbReference type="PANTHER" id="PTHR44943:SF4">
    <property type="entry name" value="TPR REPEAT-CONTAINING PROTEIN MJ0798"/>
    <property type="match status" value="1"/>
</dbReference>
<dbReference type="AlphaFoldDB" id="A0A8S1R8W5"/>
<proteinExistence type="predicted"/>
<comment type="caution">
    <text evidence="3">The sequence shown here is derived from an EMBL/GenBank/DDBJ whole genome shotgun (WGS) entry which is preliminary data.</text>
</comment>
<protein>
    <recommendedName>
        <fullName evidence="5">Tetratricopeptide repeat protein</fullName>
    </recommendedName>
</protein>
<evidence type="ECO:0000313" key="3">
    <source>
        <dbReference type="EMBL" id="CAD8123763.1"/>
    </source>
</evidence>
<dbReference type="Proteomes" id="UP000692954">
    <property type="component" value="Unassembled WGS sequence"/>
</dbReference>
<dbReference type="InterPro" id="IPR051685">
    <property type="entry name" value="Ycf3/AcsC/BcsC/TPR_MFPF"/>
</dbReference>
<sequence length="208" mass="25012">MILKFQKQKQVQLKKLFKDQQKSDNYTQRFKSKKLPFYCNQQVNFINKGLGKLKKLEKRFQKQSINLLEKDQKQANRFIQEKTKSYKKNTFTKGLEVHEFSKGEQNYLNIRIVYEKEKHQNISTIKLLRMNRNEQALEYIDQAINKNSDKDEYYAVKASILFQLNRNEEALEQFGYAIHKNPDIDKYYASKAKTLLNMNRIEEALEFF</sequence>